<dbReference type="InterPro" id="IPR050900">
    <property type="entry name" value="Transposase_IS3/IS150/IS904"/>
</dbReference>
<dbReference type="AlphaFoldDB" id="A0A1Y2K495"/>
<keyword evidence="3" id="KW-1185">Reference proteome</keyword>
<sequence>MADHMKASLVTDALMMACFKRKPLSGLLVHSDRGSQYASNLFRKLLREKGFIQSMSRSRDCWDNAPAESFFGTLKTELITNRVYDSRQEAMQAIFEYIEVFYNRQRKHSTIGYMTPAQYDQAAKIPA</sequence>
<dbReference type="InterPro" id="IPR012337">
    <property type="entry name" value="RNaseH-like_sf"/>
</dbReference>
<gene>
    <name evidence="2" type="ORF">MAIT1_04053</name>
</gene>
<dbReference type="GO" id="GO:0003676">
    <property type="term" value="F:nucleic acid binding"/>
    <property type="evidence" value="ECO:0007669"/>
    <property type="project" value="InterPro"/>
</dbReference>
<dbReference type="STRING" id="1434232.MAIT1_04053"/>
<dbReference type="EMBL" id="LVJN01000019">
    <property type="protein sequence ID" value="OSM04198.1"/>
    <property type="molecule type" value="Genomic_DNA"/>
</dbReference>
<dbReference type="SUPFAM" id="SSF53098">
    <property type="entry name" value="Ribonuclease H-like"/>
    <property type="match status" value="1"/>
</dbReference>
<dbReference type="Gene3D" id="3.30.420.10">
    <property type="entry name" value="Ribonuclease H-like superfamily/Ribonuclease H"/>
    <property type="match status" value="1"/>
</dbReference>
<dbReference type="NCBIfam" id="NF033516">
    <property type="entry name" value="transpos_IS3"/>
    <property type="match status" value="1"/>
</dbReference>
<proteinExistence type="predicted"/>
<evidence type="ECO:0000313" key="2">
    <source>
        <dbReference type="EMBL" id="OSM04198.1"/>
    </source>
</evidence>
<dbReference type="Pfam" id="PF13333">
    <property type="entry name" value="rve_2"/>
    <property type="match status" value="1"/>
</dbReference>
<feature type="domain" description="Integrase catalytic" evidence="1">
    <location>
        <begin position="1"/>
        <end position="124"/>
    </location>
</feature>
<dbReference type="Pfam" id="PF00665">
    <property type="entry name" value="rve"/>
    <property type="match status" value="1"/>
</dbReference>
<dbReference type="InterPro" id="IPR048020">
    <property type="entry name" value="Transpos_IS3"/>
</dbReference>
<name>A0A1Y2K495_9PROT</name>
<evidence type="ECO:0000259" key="1">
    <source>
        <dbReference type="PROSITE" id="PS50994"/>
    </source>
</evidence>
<protein>
    <submittedName>
        <fullName evidence="2">Putative integrase catalytic subunit</fullName>
    </submittedName>
</protein>
<organism evidence="2 3">
    <name type="scientific">Magnetofaba australis IT-1</name>
    <dbReference type="NCBI Taxonomy" id="1434232"/>
    <lineage>
        <taxon>Bacteria</taxon>
        <taxon>Pseudomonadati</taxon>
        <taxon>Pseudomonadota</taxon>
        <taxon>Magnetococcia</taxon>
        <taxon>Magnetococcales</taxon>
        <taxon>Magnetococcaceae</taxon>
        <taxon>Magnetofaba</taxon>
    </lineage>
</organism>
<evidence type="ECO:0000313" key="3">
    <source>
        <dbReference type="Proteomes" id="UP000194003"/>
    </source>
</evidence>
<reference evidence="2 3" key="1">
    <citation type="journal article" date="2016" name="BMC Genomics">
        <title>Combined genomic and structural analyses of a cultured magnetotactic bacterium reveals its niche adaptation to a dynamic environment.</title>
        <authorList>
            <person name="Araujo A.C."/>
            <person name="Morillo V."/>
            <person name="Cypriano J."/>
            <person name="Teixeira L.C."/>
            <person name="Leao P."/>
            <person name="Lyra S."/>
            <person name="Almeida L.G."/>
            <person name="Bazylinski D.A."/>
            <person name="Vasconcellos A.T."/>
            <person name="Abreu F."/>
            <person name="Lins U."/>
        </authorList>
    </citation>
    <scope>NUCLEOTIDE SEQUENCE [LARGE SCALE GENOMIC DNA]</scope>
    <source>
        <strain evidence="2 3">IT-1</strain>
    </source>
</reference>
<comment type="caution">
    <text evidence="2">The sequence shown here is derived from an EMBL/GenBank/DDBJ whole genome shotgun (WGS) entry which is preliminary data.</text>
</comment>
<dbReference type="PROSITE" id="PS50994">
    <property type="entry name" value="INTEGRASE"/>
    <property type="match status" value="1"/>
</dbReference>
<dbReference type="InterPro" id="IPR036397">
    <property type="entry name" value="RNaseH_sf"/>
</dbReference>
<accession>A0A1Y2K495</accession>
<dbReference type="Proteomes" id="UP000194003">
    <property type="component" value="Unassembled WGS sequence"/>
</dbReference>
<dbReference type="GO" id="GO:0015074">
    <property type="term" value="P:DNA integration"/>
    <property type="evidence" value="ECO:0007669"/>
    <property type="project" value="InterPro"/>
</dbReference>
<dbReference type="PANTHER" id="PTHR46889">
    <property type="entry name" value="TRANSPOSASE INSF FOR INSERTION SEQUENCE IS3B-RELATED"/>
    <property type="match status" value="1"/>
</dbReference>
<dbReference type="PANTHER" id="PTHR46889:SF4">
    <property type="entry name" value="TRANSPOSASE INSO FOR INSERTION SEQUENCE ELEMENT IS911B-RELATED"/>
    <property type="match status" value="1"/>
</dbReference>
<dbReference type="InterPro" id="IPR001584">
    <property type="entry name" value="Integrase_cat-core"/>
</dbReference>